<dbReference type="Pfam" id="PF00135">
    <property type="entry name" value="COesterase"/>
    <property type="match status" value="2"/>
</dbReference>
<organism evidence="2 3">
    <name type="scientific">Gymnopus androsaceus JB14</name>
    <dbReference type="NCBI Taxonomy" id="1447944"/>
    <lineage>
        <taxon>Eukaryota</taxon>
        <taxon>Fungi</taxon>
        <taxon>Dikarya</taxon>
        <taxon>Basidiomycota</taxon>
        <taxon>Agaricomycotina</taxon>
        <taxon>Agaricomycetes</taxon>
        <taxon>Agaricomycetidae</taxon>
        <taxon>Agaricales</taxon>
        <taxon>Marasmiineae</taxon>
        <taxon>Omphalotaceae</taxon>
        <taxon>Gymnopus</taxon>
    </lineage>
</organism>
<dbReference type="OrthoDB" id="408631at2759"/>
<dbReference type="PROSITE" id="PS00941">
    <property type="entry name" value="CARBOXYLESTERASE_B_2"/>
    <property type="match status" value="1"/>
</dbReference>
<dbReference type="InterPro" id="IPR019819">
    <property type="entry name" value="Carboxylesterase_B_CS"/>
</dbReference>
<dbReference type="InterPro" id="IPR050309">
    <property type="entry name" value="Type-B_Carboxylest/Lipase"/>
</dbReference>
<protein>
    <submittedName>
        <fullName evidence="2">Alpha/beta-hydrolase</fullName>
    </submittedName>
</protein>
<dbReference type="InterPro" id="IPR029058">
    <property type="entry name" value="AB_hydrolase_fold"/>
</dbReference>
<dbReference type="PANTHER" id="PTHR11559">
    <property type="entry name" value="CARBOXYLESTERASE"/>
    <property type="match status" value="1"/>
</dbReference>
<evidence type="ECO:0000259" key="1">
    <source>
        <dbReference type="Pfam" id="PF00135"/>
    </source>
</evidence>
<dbReference type="SUPFAM" id="SSF53474">
    <property type="entry name" value="alpha/beta-Hydrolases"/>
    <property type="match status" value="1"/>
</dbReference>
<dbReference type="Proteomes" id="UP000799118">
    <property type="component" value="Unassembled WGS sequence"/>
</dbReference>
<proteinExistence type="predicted"/>
<dbReference type="AlphaFoldDB" id="A0A6A4GYW0"/>
<accession>A0A6A4GYW0</accession>
<evidence type="ECO:0000313" key="3">
    <source>
        <dbReference type="Proteomes" id="UP000799118"/>
    </source>
</evidence>
<gene>
    <name evidence="2" type="ORF">BT96DRAFT_889482</name>
</gene>
<dbReference type="Gene3D" id="3.40.50.1820">
    <property type="entry name" value="alpha/beta hydrolase"/>
    <property type="match status" value="1"/>
</dbReference>
<name>A0A6A4GYW0_9AGAR</name>
<dbReference type="EMBL" id="ML769664">
    <property type="protein sequence ID" value="KAE9390265.1"/>
    <property type="molecule type" value="Genomic_DNA"/>
</dbReference>
<feature type="domain" description="Carboxylesterase type B" evidence="1">
    <location>
        <begin position="88"/>
        <end position="204"/>
    </location>
</feature>
<evidence type="ECO:0000313" key="2">
    <source>
        <dbReference type="EMBL" id="KAE9390265.1"/>
    </source>
</evidence>
<dbReference type="InterPro" id="IPR002018">
    <property type="entry name" value="CarbesteraseB"/>
</dbReference>
<keyword evidence="3" id="KW-1185">Reference proteome</keyword>
<feature type="domain" description="Carboxylesterase type B" evidence="1">
    <location>
        <begin position="37"/>
        <end position="86"/>
    </location>
</feature>
<reference evidence="2" key="1">
    <citation type="journal article" date="2019" name="Environ. Microbiol.">
        <title>Fungal ecological strategies reflected in gene transcription - a case study of two litter decomposers.</title>
        <authorList>
            <person name="Barbi F."/>
            <person name="Kohler A."/>
            <person name="Barry K."/>
            <person name="Baskaran P."/>
            <person name="Daum C."/>
            <person name="Fauchery L."/>
            <person name="Ihrmark K."/>
            <person name="Kuo A."/>
            <person name="LaButti K."/>
            <person name="Lipzen A."/>
            <person name="Morin E."/>
            <person name="Grigoriev I.V."/>
            <person name="Henrissat B."/>
            <person name="Lindahl B."/>
            <person name="Martin F."/>
        </authorList>
    </citation>
    <scope>NUCLEOTIDE SEQUENCE</scope>
    <source>
        <strain evidence="2">JB14</strain>
    </source>
</reference>
<sequence length="212" mass="23052">MKLDLPLLARTFDLQPRERVIFDGRLKNGTSTTAGTAGCSEGEDCLFLDVWAPSNAVEGGEKLPVLFWNYGGGWVSGSKNEETPEVFSLNVAAYDAWKAMEWTYTYISKLGGDPELITNWGFSAGGSQVVISLTTFGGHEWTPRFKRAVINSPGWFPGSGHAQAEQFLQNVTKLVGGCPVSTSETIACLRNVDYATLLAASESITDTYGYQM</sequence>